<evidence type="ECO:0000259" key="1">
    <source>
        <dbReference type="Pfam" id="PF01590"/>
    </source>
</evidence>
<proteinExistence type="predicted"/>
<feature type="domain" description="GAF" evidence="1">
    <location>
        <begin position="67"/>
        <end position="197"/>
    </location>
</feature>
<evidence type="ECO:0000313" key="4">
    <source>
        <dbReference type="Proteomes" id="UP000626026"/>
    </source>
</evidence>
<dbReference type="Gene3D" id="3.30.450.40">
    <property type="match status" value="1"/>
</dbReference>
<feature type="domain" description="DNA binding HTH" evidence="2">
    <location>
        <begin position="274"/>
        <end position="314"/>
    </location>
</feature>
<comment type="caution">
    <text evidence="3">The sequence shown here is derived from an EMBL/GenBank/DDBJ whole genome shotgun (WGS) entry which is preliminary data.</text>
</comment>
<dbReference type="Proteomes" id="UP000626026">
    <property type="component" value="Unassembled WGS sequence"/>
</dbReference>
<dbReference type="InterPro" id="IPR002197">
    <property type="entry name" value="HTH_Fis"/>
</dbReference>
<dbReference type="PRINTS" id="PR01590">
    <property type="entry name" value="HTHFIS"/>
</dbReference>
<reference evidence="3 4" key="1">
    <citation type="journal article" date="2013" name="Int. J. Syst. Evol. Microbiol.">
        <title>Roseomonas aerophila sp. nov., isolated from air.</title>
        <authorList>
            <person name="Kim S.J."/>
            <person name="Weon H.Y."/>
            <person name="Ahn J.H."/>
            <person name="Hong S.B."/>
            <person name="Seok S.J."/>
            <person name="Whang K.S."/>
            <person name="Kwon S.W."/>
        </authorList>
    </citation>
    <scope>NUCLEOTIDE SEQUENCE [LARGE SCALE GENOMIC DNA]</scope>
    <source>
        <strain evidence="3 4">NBRC 108923</strain>
    </source>
</reference>
<dbReference type="InterPro" id="IPR009057">
    <property type="entry name" value="Homeodomain-like_sf"/>
</dbReference>
<dbReference type="SUPFAM" id="SSF55781">
    <property type="entry name" value="GAF domain-like"/>
    <property type="match status" value="1"/>
</dbReference>
<dbReference type="InterPro" id="IPR003018">
    <property type="entry name" value="GAF"/>
</dbReference>
<organism evidence="3 4">
    <name type="scientific">Teichococcus aerophilus</name>
    <dbReference type="NCBI Taxonomy" id="1224513"/>
    <lineage>
        <taxon>Bacteria</taxon>
        <taxon>Pseudomonadati</taxon>
        <taxon>Pseudomonadota</taxon>
        <taxon>Alphaproteobacteria</taxon>
        <taxon>Acetobacterales</taxon>
        <taxon>Roseomonadaceae</taxon>
        <taxon>Roseomonas</taxon>
    </lineage>
</organism>
<dbReference type="InterPro" id="IPR029016">
    <property type="entry name" value="GAF-like_dom_sf"/>
</dbReference>
<sequence length="347" mass="37163">MTLSGHAHHAERVHALLQDRSAAVRSAVAASWLRSVRDHGLDPEHWRRPESLDEARLRHAREQMSPLLRAAEPTLDRLLDAVGDSGCCILLTGRDGVPLQRRGVAGDDDDFRKLGLWTGAVWTEACEGTNGIGTCLIEGRAMTIHRDQHFYTRNIGLSCTVAPIYDHLGRLAGCLDVSTCRRDADRGVVALIAAAVGDAARRIEAAHFRQAFKGVRILLGPDGGEAGALIAVDRDDLLIGATRTARRLYGITDERLAAGLPAAAVLGDGLEEGLSDAERGVVQRALARAGGNVSGAARILGVSRATLHRKIKRLGLRLCQEQEILENATLMAVSAAPVLAHAKLGRS</sequence>
<name>A0ABR7RQI9_9PROT</name>
<evidence type="ECO:0000259" key="2">
    <source>
        <dbReference type="Pfam" id="PF02954"/>
    </source>
</evidence>
<gene>
    <name evidence="3" type="ORF">IBL26_16960</name>
</gene>
<dbReference type="SUPFAM" id="SSF46689">
    <property type="entry name" value="Homeodomain-like"/>
    <property type="match status" value="1"/>
</dbReference>
<protein>
    <submittedName>
        <fullName evidence="3">Sigma-54-dependent Fis family transcriptional regulator</fullName>
    </submittedName>
</protein>
<keyword evidence="4" id="KW-1185">Reference proteome</keyword>
<dbReference type="Pfam" id="PF02954">
    <property type="entry name" value="HTH_8"/>
    <property type="match status" value="1"/>
</dbReference>
<dbReference type="Gene3D" id="1.10.10.60">
    <property type="entry name" value="Homeodomain-like"/>
    <property type="match status" value="1"/>
</dbReference>
<dbReference type="Pfam" id="PF01590">
    <property type="entry name" value="GAF"/>
    <property type="match status" value="1"/>
</dbReference>
<dbReference type="EMBL" id="JACTVA010000034">
    <property type="protein sequence ID" value="MBC9208541.1"/>
    <property type="molecule type" value="Genomic_DNA"/>
</dbReference>
<evidence type="ECO:0000313" key="3">
    <source>
        <dbReference type="EMBL" id="MBC9208541.1"/>
    </source>
</evidence>
<accession>A0ABR7RQI9</accession>